<dbReference type="Proteomes" id="UP000182783">
    <property type="component" value="Unassembled WGS sequence"/>
</dbReference>
<feature type="non-terminal residue" evidence="1">
    <location>
        <position position="31"/>
    </location>
</feature>
<evidence type="ECO:0000313" key="1">
    <source>
        <dbReference type="EMBL" id="SDL07514.1"/>
    </source>
</evidence>
<proteinExistence type="predicted"/>
<gene>
    <name evidence="1" type="ORF">SAMN05216191_101686</name>
</gene>
<sequence length="31" mass="3488">MRGTNTFELGVYGQRSEMRGISTFEFGVFGL</sequence>
<organism evidence="1 2">
    <name type="scientific">Paenibacillus jilunlii</name>
    <dbReference type="NCBI Taxonomy" id="682956"/>
    <lineage>
        <taxon>Bacteria</taxon>
        <taxon>Bacillati</taxon>
        <taxon>Bacillota</taxon>
        <taxon>Bacilli</taxon>
        <taxon>Bacillales</taxon>
        <taxon>Paenibacillaceae</taxon>
        <taxon>Paenibacillus</taxon>
    </lineage>
</organism>
<accession>A0A1G9H3Y9</accession>
<dbReference type="EMBL" id="FNGM01000001">
    <property type="protein sequence ID" value="SDL07514.1"/>
    <property type="molecule type" value="Genomic_DNA"/>
</dbReference>
<evidence type="ECO:0000313" key="2">
    <source>
        <dbReference type="Proteomes" id="UP000182783"/>
    </source>
</evidence>
<name>A0A1G9H3Y9_9BACL</name>
<dbReference type="AlphaFoldDB" id="A0A1G9H3Y9"/>
<protein>
    <submittedName>
        <fullName evidence="1">Uncharacterized protein</fullName>
    </submittedName>
</protein>
<reference evidence="1 2" key="1">
    <citation type="submission" date="2016-10" db="EMBL/GenBank/DDBJ databases">
        <authorList>
            <person name="de Groot N.N."/>
        </authorList>
    </citation>
    <scope>NUCLEOTIDE SEQUENCE [LARGE SCALE GENOMIC DNA]</scope>
    <source>
        <strain evidence="1 2">CGMCC 1.10239</strain>
    </source>
</reference>